<keyword evidence="1" id="KW-0175">Coiled coil</keyword>
<dbReference type="AlphaFoldDB" id="A0AAE4CB73"/>
<evidence type="ECO:0000313" key="2">
    <source>
        <dbReference type="EMBL" id="MDR7278381.1"/>
    </source>
</evidence>
<name>A0AAE4CB73_9ACTN</name>
<sequence>MLSPKRDIPLPHAMTDEVEVDGKAHAVRRSFVRLEIENSSGEVITVHRSVRDENVDSRLVSVFHGPVITESLTNQPRQDYFVRMPGAAQRSTGFHHFLADFVGWAIPRVTKTDGSEVPLYAECLFPYSFVEQKQGWLSVQPRIPGYFQIRDAVRRSAEFTLNLDAYNLALRRQRLEYAKTVAESDWKARLRALSNEAASVSVTLRNVPANPAATQDGFKINALVAQPDKTWSTLEEEISRLQDMLEEVAVIPNTGPASEDLEADLSESQDRLVSLGAVAVEAIAEHDAAQQRATHLRERVVALEEDLQRHKDAALLTRLGSSHSALFGENPHCPTCSQFLPDGFDITVTPMAVDDNIKLIEQELITFKGMLSDSLARQEVEATKVRRLRGEANLIRAHIRSLKDTLTAPSSMPSIAAIAQQVRLEEHIGVLLKFSDEVRTAETDLVDRAQAWRVIDEELKAAGRDTLSILDREKIHFINESFRDQLRAYQFSSMAPENVTISEDTYRPVHEGFDLGFDLSASDMIRALWAYLLSFAEVSLKHATNHLGVLVLDEPRQQEVHRRDFATFLRRLGRDGSDGLQVIVATSEEDGSLTAMLGDTPHTMISLSAGSKVIRPLR</sequence>
<feature type="coiled-coil region" evidence="1">
    <location>
        <begin position="279"/>
        <end position="313"/>
    </location>
</feature>
<accession>A0AAE4CB73</accession>
<evidence type="ECO:0000313" key="3">
    <source>
        <dbReference type="Proteomes" id="UP001183643"/>
    </source>
</evidence>
<comment type="caution">
    <text evidence="2">The sequence shown here is derived from an EMBL/GenBank/DDBJ whole genome shotgun (WGS) entry which is preliminary data.</text>
</comment>
<keyword evidence="3" id="KW-1185">Reference proteome</keyword>
<evidence type="ECO:0000256" key="1">
    <source>
        <dbReference type="SAM" id="Coils"/>
    </source>
</evidence>
<dbReference type="EMBL" id="JAVDYB010000001">
    <property type="protein sequence ID" value="MDR7278381.1"/>
    <property type="molecule type" value="Genomic_DNA"/>
</dbReference>
<organism evidence="2 3">
    <name type="scientific">Catenuloplanes atrovinosus</name>
    <dbReference type="NCBI Taxonomy" id="137266"/>
    <lineage>
        <taxon>Bacteria</taxon>
        <taxon>Bacillati</taxon>
        <taxon>Actinomycetota</taxon>
        <taxon>Actinomycetes</taxon>
        <taxon>Micromonosporales</taxon>
        <taxon>Micromonosporaceae</taxon>
        <taxon>Catenuloplanes</taxon>
    </lineage>
</organism>
<protein>
    <submittedName>
        <fullName evidence="2">Uncharacterized protein</fullName>
    </submittedName>
</protein>
<dbReference type="Proteomes" id="UP001183643">
    <property type="component" value="Unassembled WGS sequence"/>
</dbReference>
<gene>
    <name evidence="2" type="ORF">J2S41_005159</name>
</gene>
<proteinExistence type="predicted"/>
<reference evidence="2" key="1">
    <citation type="submission" date="2023-07" db="EMBL/GenBank/DDBJ databases">
        <title>Sequencing the genomes of 1000 actinobacteria strains.</title>
        <authorList>
            <person name="Klenk H.-P."/>
        </authorList>
    </citation>
    <scope>NUCLEOTIDE SEQUENCE</scope>
    <source>
        <strain evidence="2">DSM 44707</strain>
    </source>
</reference>